<evidence type="ECO:0000313" key="6">
    <source>
        <dbReference type="Proteomes" id="UP000326331"/>
    </source>
</evidence>
<name>A0ABX6BYD4_9CHLR</name>
<dbReference type="SUPFAM" id="SSF46785">
    <property type="entry name" value="Winged helix' DNA-binding domain"/>
    <property type="match status" value="1"/>
</dbReference>
<evidence type="ECO:0000256" key="2">
    <source>
        <dbReference type="ARBA" id="ARBA00023125"/>
    </source>
</evidence>
<keyword evidence="6" id="KW-1185">Reference proteome</keyword>
<protein>
    <submittedName>
        <fullName evidence="5">Helix-turn-helix transcriptional regulator</fullName>
    </submittedName>
</protein>
<dbReference type="PANTHER" id="PTHR33204:SF36">
    <property type="entry name" value="TRANSCRIPTIONAL REGULATORY PROTEIN"/>
    <property type="match status" value="1"/>
</dbReference>
<reference evidence="5 6" key="2">
    <citation type="submission" date="2019-10" db="EMBL/GenBank/DDBJ databases">
        <title>Thermopilla bonchosmolovskayae gen. nov., sp. nov., a moderately thermophilic Chloroflexi bacterium from a Chukotka hot spring (Arctic, Russia), representing a novel classis Thermopillaia, which include previously uncultivated lineage OLB14.</title>
        <authorList>
            <person name="Kochetkova T.V."/>
            <person name="Zayulina K.S."/>
            <person name="Zhigarkov V.S."/>
            <person name="Minaev N.V."/>
            <person name="Novikov A."/>
            <person name="Toshchakov S.V."/>
            <person name="Elcheninov A.G."/>
            <person name="Kublanov I.V."/>
        </authorList>
    </citation>
    <scope>NUCLEOTIDE SEQUENCE [LARGE SCALE GENOMIC DNA]</scope>
    <source>
        <strain evidence="5 6">3753O</strain>
    </source>
</reference>
<dbReference type="Proteomes" id="UP000326331">
    <property type="component" value="Chromosome"/>
</dbReference>
<dbReference type="EMBL" id="CP042829">
    <property type="protein sequence ID" value="QFG01955.1"/>
    <property type="molecule type" value="Genomic_DNA"/>
</dbReference>
<dbReference type="Pfam" id="PF01638">
    <property type="entry name" value="HxlR"/>
    <property type="match status" value="1"/>
</dbReference>
<evidence type="ECO:0000256" key="3">
    <source>
        <dbReference type="ARBA" id="ARBA00023163"/>
    </source>
</evidence>
<organism evidence="5 6">
    <name type="scientific">Tepidiforma bonchosmolovskayae</name>
    <dbReference type="NCBI Taxonomy" id="2601677"/>
    <lineage>
        <taxon>Bacteria</taxon>
        <taxon>Bacillati</taxon>
        <taxon>Chloroflexota</taxon>
        <taxon>Tepidiformia</taxon>
        <taxon>Tepidiformales</taxon>
        <taxon>Tepidiformaceae</taxon>
        <taxon>Tepidiforma</taxon>
    </lineage>
</organism>
<dbReference type="RefSeq" id="WP_158065896.1">
    <property type="nucleotide sequence ID" value="NZ_CP042829.1"/>
</dbReference>
<gene>
    <name evidence="5" type="ORF">Tbon_01090</name>
</gene>
<proteinExistence type="predicted"/>
<dbReference type="InterPro" id="IPR002577">
    <property type="entry name" value="HTH_HxlR"/>
</dbReference>
<evidence type="ECO:0000256" key="1">
    <source>
        <dbReference type="ARBA" id="ARBA00023015"/>
    </source>
</evidence>
<sequence>MRRTSFAEMPCSVARTLEVIGEWWTMLVIREAFNGVRRFDDFQQRLGIARNVLAARLQRLVEHGVLERRQYQDRPPRCEYRLTEKGRDLYPVLVAMLSWGDRWMAGPEGPPLTLTHQCGHVLGARLVCGGCGEPLDPRQVRAERSHREAAPAE</sequence>
<dbReference type="PROSITE" id="PS51118">
    <property type="entry name" value="HTH_HXLR"/>
    <property type="match status" value="1"/>
</dbReference>
<accession>A0ABX6BYD4</accession>
<evidence type="ECO:0000313" key="5">
    <source>
        <dbReference type="EMBL" id="QFG01955.1"/>
    </source>
</evidence>
<keyword evidence="2" id="KW-0238">DNA-binding</keyword>
<dbReference type="PANTHER" id="PTHR33204">
    <property type="entry name" value="TRANSCRIPTIONAL REGULATOR, MARR FAMILY"/>
    <property type="match status" value="1"/>
</dbReference>
<keyword evidence="3" id="KW-0804">Transcription</keyword>
<dbReference type="InterPro" id="IPR036388">
    <property type="entry name" value="WH-like_DNA-bd_sf"/>
</dbReference>
<dbReference type="InterPro" id="IPR036390">
    <property type="entry name" value="WH_DNA-bd_sf"/>
</dbReference>
<evidence type="ECO:0000259" key="4">
    <source>
        <dbReference type="PROSITE" id="PS51118"/>
    </source>
</evidence>
<reference evidence="5 6" key="1">
    <citation type="submission" date="2019-08" db="EMBL/GenBank/DDBJ databases">
        <authorList>
            <person name="Toschakov S.V."/>
        </authorList>
    </citation>
    <scope>NUCLEOTIDE SEQUENCE [LARGE SCALE GENOMIC DNA]</scope>
    <source>
        <strain evidence="5 6">3753O</strain>
    </source>
</reference>
<feature type="domain" description="HTH hxlR-type" evidence="4">
    <location>
        <begin position="11"/>
        <end position="108"/>
    </location>
</feature>
<keyword evidence="1" id="KW-0805">Transcription regulation</keyword>
<dbReference type="Gene3D" id="1.10.10.10">
    <property type="entry name" value="Winged helix-like DNA-binding domain superfamily/Winged helix DNA-binding domain"/>
    <property type="match status" value="1"/>
</dbReference>